<geneLocation type="plasmid" evidence="1">
    <name>VIBNI_pA</name>
</geneLocation>
<dbReference type="AlphaFoldDB" id="A0A9P1JLE1"/>
<organism evidence="1">
    <name type="scientific">Vibrio nigripulchritudo</name>
    <dbReference type="NCBI Taxonomy" id="28173"/>
    <lineage>
        <taxon>Bacteria</taxon>
        <taxon>Pseudomonadati</taxon>
        <taxon>Pseudomonadota</taxon>
        <taxon>Gammaproteobacteria</taxon>
        <taxon>Vibrionales</taxon>
        <taxon>Vibrionaceae</taxon>
        <taxon>Vibrio</taxon>
    </lineage>
</organism>
<reference evidence="1" key="1">
    <citation type="submission" date="2010-02" db="EMBL/GenBank/DDBJ databases">
        <authorList>
            <person name="Genoscope - CEA"/>
        </authorList>
    </citation>
    <scope>NUCLEOTIDE SEQUENCE</scope>
    <source>
        <plasmid evidence="1">VIBNI_pA</plasmid>
    </source>
</reference>
<keyword evidence="1" id="KW-0614">Plasmid</keyword>
<evidence type="ECO:0000313" key="1">
    <source>
        <dbReference type="EMBL" id="CBJ93238.1"/>
    </source>
</evidence>
<gene>
    <name evidence="1" type="ORF">VIBNI_0225</name>
</gene>
<sequence>MLVAAITMSAGAADVEIDSDGYDKVTKTHSGNVIVHIPEEQEWTIDADTVKETGNGEALEFKGHVVIVVGGTTLEAPVVTVSRQQHESILAAESITRVVTQ</sequence>
<dbReference type="EMBL" id="FP893246">
    <property type="protein sequence ID" value="CBJ93238.1"/>
    <property type="molecule type" value="Genomic_DNA"/>
</dbReference>
<proteinExistence type="predicted"/>
<accession>A0A9P1JLE1</accession>
<name>A0A9P1JLE1_9VIBR</name>
<protein>
    <submittedName>
        <fullName evidence="1">Uncharacterized protein</fullName>
    </submittedName>
</protein>